<dbReference type="EMBL" id="CM015721">
    <property type="protein sequence ID" value="KAF3694779.1"/>
    <property type="molecule type" value="Genomic_DNA"/>
</dbReference>
<proteinExistence type="predicted"/>
<reference evidence="2 3" key="1">
    <citation type="submission" date="2019-02" db="EMBL/GenBank/DDBJ databases">
        <title>Opniocepnalus argus genome.</title>
        <authorList>
            <person name="Zhou C."/>
            <person name="Xiao S."/>
        </authorList>
    </citation>
    <scope>NUCLEOTIDE SEQUENCE [LARGE SCALE GENOMIC DNA]</scope>
    <source>
        <strain evidence="2">OARG1902GOOAL</strain>
        <tissue evidence="2">Muscle</tissue>
    </source>
</reference>
<evidence type="ECO:0000313" key="2">
    <source>
        <dbReference type="EMBL" id="KAF3694779.1"/>
    </source>
</evidence>
<protein>
    <submittedName>
        <fullName evidence="2">Uncharacterized protein</fullName>
    </submittedName>
</protein>
<evidence type="ECO:0000256" key="1">
    <source>
        <dbReference type="SAM" id="SignalP"/>
    </source>
</evidence>
<dbReference type="AlphaFoldDB" id="A0A6G1PX22"/>
<keyword evidence="1" id="KW-0732">Signal</keyword>
<evidence type="ECO:0000313" key="3">
    <source>
        <dbReference type="Proteomes" id="UP000503349"/>
    </source>
</evidence>
<gene>
    <name evidence="2" type="ORF">EXN66_Car010455</name>
</gene>
<accession>A0A6G1PX22</accession>
<reference evidence="3" key="2">
    <citation type="submission" date="2019-02" db="EMBL/GenBank/DDBJ databases">
        <title>Opniocepnalus argus Var Kimnra genome.</title>
        <authorList>
            <person name="Zhou C."/>
            <person name="Xiao S."/>
        </authorList>
    </citation>
    <scope>NUCLEOTIDE SEQUENCE [LARGE SCALE GENOMIC DNA]</scope>
</reference>
<organism evidence="2 3">
    <name type="scientific">Channa argus</name>
    <name type="common">Northern snakehead</name>
    <name type="synonym">Ophicephalus argus</name>
    <dbReference type="NCBI Taxonomy" id="215402"/>
    <lineage>
        <taxon>Eukaryota</taxon>
        <taxon>Metazoa</taxon>
        <taxon>Chordata</taxon>
        <taxon>Craniata</taxon>
        <taxon>Vertebrata</taxon>
        <taxon>Euteleostomi</taxon>
        <taxon>Actinopterygii</taxon>
        <taxon>Neopterygii</taxon>
        <taxon>Teleostei</taxon>
        <taxon>Neoteleostei</taxon>
        <taxon>Acanthomorphata</taxon>
        <taxon>Anabantaria</taxon>
        <taxon>Anabantiformes</taxon>
        <taxon>Channoidei</taxon>
        <taxon>Channidae</taxon>
        <taxon>Channa</taxon>
    </lineage>
</organism>
<sequence>MPSRCLRLALWTSLGGVAPLSFSEPRNEEHAQIHFSAQVSRSGVERLHRRRRENEAVLQSPKGDFRWTITYNQ</sequence>
<dbReference type="Proteomes" id="UP000503349">
    <property type="component" value="Chromosome 10"/>
</dbReference>
<feature type="chain" id="PRO_5026322506" evidence="1">
    <location>
        <begin position="24"/>
        <end position="73"/>
    </location>
</feature>
<keyword evidence="3" id="KW-1185">Reference proteome</keyword>
<name>A0A6G1PX22_CHAAH</name>
<feature type="signal peptide" evidence="1">
    <location>
        <begin position="1"/>
        <end position="23"/>
    </location>
</feature>